<evidence type="ECO:0000313" key="1">
    <source>
        <dbReference type="Proteomes" id="UP000095286"/>
    </source>
</evidence>
<name>A0AC35TTN5_9BILA</name>
<organism evidence="1 2">
    <name type="scientific">Rhabditophanes sp. KR3021</name>
    <dbReference type="NCBI Taxonomy" id="114890"/>
    <lineage>
        <taxon>Eukaryota</taxon>
        <taxon>Metazoa</taxon>
        <taxon>Ecdysozoa</taxon>
        <taxon>Nematoda</taxon>
        <taxon>Chromadorea</taxon>
        <taxon>Rhabditida</taxon>
        <taxon>Tylenchina</taxon>
        <taxon>Panagrolaimomorpha</taxon>
        <taxon>Strongyloidoidea</taxon>
        <taxon>Alloionematidae</taxon>
        <taxon>Rhabditophanes</taxon>
    </lineage>
</organism>
<protein>
    <submittedName>
        <fullName evidence="2">Ribonuclease P protein subunit p30</fullName>
    </submittedName>
</protein>
<dbReference type="WBParaSite" id="RSKR_0000398200.1">
    <property type="protein sequence ID" value="RSKR_0000398200.1"/>
    <property type="gene ID" value="RSKR_0000398200"/>
</dbReference>
<proteinExistence type="predicted"/>
<evidence type="ECO:0000313" key="2">
    <source>
        <dbReference type="WBParaSite" id="RSKR_0000398200.1"/>
    </source>
</evidence>
<reference evidence="2" key="1">
    <citation type="submission" date="2016-11" db="UniProtKB">
        <authorList>
            <consortium name="WormBaseParasite"/>
        </authorList>
    </citation>
    <scope>IDENTIFICATION</scope>
    <source>
        <strain evidence="2">KR3021</strain>
    </source>
</reference>
<dbReference type="Proteomes" id="UP000095286">
    <property type="component" value="Unplaced"/>
</dbReference>
<accession>A0AC35TTN5</accession>
<sequence>MSETFADLNIRYVGNKEKTVNLVRRAIKMGYSAVAINIDVGMFFCPDQKDSNLEPPAKKAKKKNSRHPTEEEILPEPFVVDEKLLDLTNLDRQGIKFRQYSRLTCDLTESTSVFRLQNNPKVAKFDIVAVRPQSLDILTTIGKKGTCVDIITCDHSEGKAQWLGKSKALQAVAYDGGLTFEIIYSSALRNREARQNLITNSRLLFNVFNRGKNVILSSGAEEISELRGPYDTINITCLFGVEARFARKFVTDNTKLILQRSASRATIKCSILEVPLTKGNQKFGDVICLDKLSAIPFFDEQISK</sequence>